<reference evidence="1" key="1">
    <citation type="submission" date="2014-09" db="EMBL/GenBank/DDBJ databases">
        <authorList>
            <person name="Magalhaes I.L.F."/>
            <person name="Oliveira U."/>
            <person name="Santos F.R."/>
            <person name="Vidigal T.H.D.A."/>
            <person name="Brescovit A.D."/>
            <person name="Santos A.J."/>
        </authorList>
    </citation>
    <scope>NUCLEOTIDE SEQUENCE</scope>
    <source>
        <tissue evidence="1">Shoot tissue taken approximately 20 cm above the soil surface</tissue>
    </source>
</reference>
<proteinExistence type="predicted"/>
<sequence length="10" mass="1183">MLSFCRGAWI</sequence>
<evidence type="ECO:0000313" key="1">
    <source>
        <dbReference type="EMBL" id="JAD34048.1"/>
    </source>
</evidence>
<protein>
    <submittedName>
        <fullName evidence="1">Uncharacterized protein</fullName>
    </submittedName>
</protein>
<dbReference type="EMBL" id="GBRH01263847">
    <property type="protein sequence ID" value="JAD34048.1"/>
    <property type="molecule type" value="Transcribed_RNA"/>
</dbReference>
<accession>A0A0A8Z8P7</accession>
<reference evidence="1" key="2">
    <citation type="journal article" date="2015" name="Data Brief">
        <title>Shoot transcriptome of the giant reed, Arundo donax.</title>
        <authorList>
            <person name="Barrero R.A."/>
            <person name="Guerrero F.D."/>
            <person name="Moolhuijzen P."/>
            <person name="Goolsby J.A."/>
            <person name="Tidwell J."/>
            <person name="Bellgard S.E."/>
            <person name="Bellgard M.I."/>
        </authorList>
    </citation>
    <scope>NUCLEOTIDE SEQUENCE</scope>
    <source>
        <tissue evidence="1">Shoot tissue taken approximately 20 cm above the soil surface</tissue>
    </source>
</reference>
<name>A0A0A8Z8P7_ARUDO</name>
<organism evidence="1">
    <name type="scientific">Arundo donax</name>
    <name type="common">Giant reed</name>
    <name type="synonym">Donax arundinaceus</name>
    <dbReference type="NCBI Taxonomy" id="35708"/>
    <lineage>
        <taxon>Eukaryota</taxon>
        <taxon>Viridiplantae</taxon>
        <taxon>Streptophyta</taxon>
        <taxon>Embryophyta</taxon>
        <taxon>Tracheophyta</taxon>
        <taxon>Spermatophyta</taxon>
        <taxon>Magnoliopsida</taxon>
        <taxon>Liliopsida</taxon>
        <taxon>Poales</taxon>
        <taxon>Poaceae</taxon>
        <taxon>PACMAD clade</taxon>
        <taxon>Arundinoideae</taxon>
        <taxon>Arundineae</taxon>
        <taxon>Arundo</taxon>
    </lineage>
</organism>